<protein>
    <recommendedName>
        <fullName evidence="1">Condensation domain-containing protein</fullName>
    </recommendedName>
</protein>
<comment type="caution">
    <text evidence="2">The sequence shown here is derived from an EMBL/GenBank/DDBJ whole genome shotgun (WGS) entry which is preliminary data.</text>
</comment>
<reference evidence="2 3" key="1">
    <citation type="submission" date="2014-07" db="EMBL/GenBank/DDBJ databases">
        <authorList>
            <person name="McCorrison J."/>
            <person name="Sanka R."/>
            <person name="Torralba M."/>
            <person name="Gillis M."/>
            <person name="Haft D.H."/>
            <person name="Methe B."/>
            <person name="Sutton G."/>
            <person name="Nelson K.E."/>
        </authorList>
    </citation>
    <scope>NUCLEOTIDE SEQUENCE [LARGE SCALE GENOMIC DNA]</scope>
    <source>
        <strain evidence="2 3">DNF00320</strain>
    </source>
</reference>
<dbReference type="OrthoDB" id="9765680at2"/>
<feature type="domain" description="Condensation" evidence="1">
    <location>
        <begin position="10"/>
        <end position="421"/>
    </location>
</feature>
<dbReference type="Gene3D" id="3.30.559.30">
    <property type="entry name" value="Nonribosomal peptide synthetase, condensation domain"/>
    <property type="match status" value="1"/>
</dbReference>
<proteinExistence type="predicted"/>
<dbReference type="GO" id="GO:0031177">
    <property type="term" value="F:phosphopantetheine binding"/>
    <property type="evidence" value="ECO:0007669"/>
    <property type="project" value="TreeGrafter"/>
</dbReference>
<dbReference type="InterPro" id="IPR023213">
    <property type="entry name" value="CAT-like_dom_sf"/>
</dbReference>
<dbReference type="InterPro" id="IPR001242">
    <property type="entry name" value="Condensation_dom"/>
</dbReference>
<evidence type="ECO:0000259" key="1">
    <source>
        <dbReference type="Pfam" id="PF00668"/>
    </source>
</evidence>
<dbReference type="PANTHER" id="PTHR45527">
    <property type="entry name" value="NONRIBOSOMAL PEPTIDE SYNTHETASE"/>
    <property type="match status" value="1"/>
</dbReference>
<dbReference type="EMBL" id="JRNQ01000047">
    <property type="protein sequence ID" value="KGF44196.1"/>
    <property type="molecule type" value="Genomic_DNA"/>
</dbReference>
<dbReference type="Gene3D" id="3.30.559.10">
    <property type="entry name" value="Chloramphenicol acetyltransferase-like domain"/>
    <property type="match status" value="1"/>
</dbReference>
<dbReference type="GO" id="GO:0005737">
    <property type="term" value="C:cytoplasm"/>
    <property type="evidence" value="ECO:0007669"/>
    <property type="project" value="TreeGrafter"/>
</dbReference>
<dbReference type="RefSeq" id="WP_036867498.1">
    <property type="nucleotide sequence ID" value="NZ_JRNQ01000047.1"/>
</dbReference>
<sequence length="424" mass="50395">MRKIINDKIEDILNTTSMQQWYYNLYKERKDMKSLMMDLEFEFLGTIDLDILTESWKLVLEKYPMLRTVFYETKKHELFQVIYKNCSPEIDSVNWRGIAAYRQEVLGRNLRIEQEKRGVDLQVAPLLKFYLIQKNSKEFSFRWYFPILLMDGWNVPILYKDLIYYYSSLLAGKNPGVILESSSMKQYILYQRDRDKSEDKIFWREYLSASENLILPKQKNFHFVDFQKIEINLSDIEHEIRENAKKIGVSLNCVFQLSYMLALAQLQNKKRVYSRTTIADRPLAIKNIHNRVGLYINEIPIKLDIKEHSFVEMAKQLQNDLNQVFSHVSSSLEEISSFVGNRSLLEIDNTITFENMPMEEIDYSSLPFSLSKTNFINHPFGKIHIFIWPNKNMNIKFLYDAKTYSIEEMLTMGNKIKDTLKFIH</sequence>
<organism evidence="2 3">
    <name type="scientific">Prevotella bivia DNF00320</name>
    <dbReference type="NCBI Taxonomy" id="1401068"/>
    <lineage>
        <taxon>Bacteria</taxon>
        <taxon>Pseudomonadati</taxon>
        <taxon>Bacteroidota</taxon>
        <taxon>Bacteroidia</taxon>
        <taxon>Bacteroidales</taxon>
        <taxon>Prevotellaceae</taxon>
        <taxon>Prevotella</taxon>
    </lineage>
</organism>
<evidence type="ECO:0000313" key="2">
    <source>
        <dbReference type="EMBL" id="KGF44196.1"/>
    </source>
</evidence>
<dbReference type="SUPFAM" id="SSF52777">
    <property type="entry name" value="CoA-dependent acyltransferases"/>
    <property type="match status" value="2"/>
</dbReference>
<dbReference type="GO" id="GO:0044550">
    <property type="term" value="P:secondary metabolite biosynthetic process"/>
    <property type="evidence" value="ECO:0007669"/>
    <property type="project" value="TreeGrafter"/>
</dbReference>
<dbReference type="GO" id="GO:0043041">
    <property type="term" value="P:amino acid activation for nonribosomal peptide biosynthetic process"/>
    <property type="evidence" value="ECO:0007669"/>
    <property type="project" value="TreeGrafter"/>
</dbReference>
<gene>
    <name evidence="2" type="ORF">HMPREF0647_07585</name>
</gene>
<dbReference type="GO" id="GO:0003824">
    <property type="term" value="F:catalytic activity"/>
    <property type="evidence" value="ECO:0007669"/>
    <property type="project" value="InterPro"/>
</dbReference>
<evidence type="ECO:0000313" key="3">
    <source>
        <dbReference type="Proteomes" id="UP000029525"/>
    </source>
</evidence>
<name>A0A096ACC2_9BACT</name>
<dbReference type="AlphaFoldDB" id="A0A096ACC2"/>
<accession>A0A096ACC2</accession>
<dbReference type="Pfam" id="PF00668">
    <property type="entry name" value="Condensation"/>
    <property type="match status" value="1"/>
</dbReference>
<dbReference type="PANTHER" id="PTHR45527:SF1">
    <property type="entry name" value="FATTY ACID SYNTHASE"/>
    <property type="match status" value="1"/>
</dbReference>
<dbReference type="Proteomes" id="UP000029525">
    <property type="component" value="Unassembled WGS sequence"/>
</dbReference>